<keyword evidence="2" id="KW-1185">Reference proteome</keyword>
<dbReference type="Proteomes" id="UP000265520">
    <property type="component" value="Unassembled WGS sequence"/>
</dbReference>
<dbReference type="AlphaFoldDB" id="A0A392V951"/>
<protein>
    <submittedName>
        <fullName evidence="1">Uncharacterized protein</fullName>
    </submittedName>
</protein>
<comment type="caution">
    <text evidence="1">The sequence shown here is derived from an EMBL/GenBank/DDBJ whole genome shotgun (WGS) entry which is preliminary data.</text>
</comment>
<accession>A0A392V951</accession>
<evidence type="ECO:0000313" key="2">
    <source>
        <dbReference type="Proteomes" id="UP000265520"/>
    </source>
</evidence>
<dbReference type="EMBL" id="LXQA011067676">
    <property type="protein sequence ID" value="MCI83461.1"/>
    <property type="molecule type" value="Genomic_DNA"/>
</dbReference>
<proteinExistence type="predicted"/>
<reference evidence="1 2" key="1">
    <citation type="journal article" date="2018" name="Front. Plant Sci.">
        <title>Red Clover (Trifolium pratense) and Zigzag Clover (T. medium) - A Picture of Genomic Similarities and Differences.</title>
        <authorList>
            <person name="Dluhosova J."/>
            <person name="Istvanek J."/>
            <person name="Nedelnik J."/>
            <person name="Repkova J."/>
        </authorList>
    </citation>
    <scope>NUCLEOTIDE SEQUENCE [LARGE SCALE GENOMIC DNA]</scope>
    <source>
        <strain evidence="2">cv. 10/8</strain>
        <tissue evidence="1">Leaf</tissue>
    </source>
</reference>
<evidence type="ECO:0000313" key="1">
    <source>
        <dbReference type="EMBL" id="MCI83461.1"/>
    </source>
</evidence>
<organism evidence="1 2">
    <name type="scientific">Trifolium medium</name>
    <dbReference type="NCBI Taxonomy" id="97028"/>
    <lineage>
        <taxon>Eukaryota</taxon>
        <taxon>Viridiplantae</taxon>
        <taxon>Streptophyta</taxon>
        <taxon>Embryophyta</taxon>
        <taxon>Tracheophyta</taxon>
        <taxon>Spermatophyta</taxon>
        <taxon>Magnoliopsida</taxon>
        <taxon>eudicotyledons</taxon>
        <taxon>Gunneridae</taxon>
        <taxon>Pentapetalae</taxon>
        <taxon>rosids</taxon>
        <taxon>fabids</taxon>
        <taxon>Fabales</taxon>
        <taxon>Fabaceae</taxon>
        <taxon>Papilionoideae</taxon>
        <taxon>50 kb inversion clade</taxon>
        <taxon>NPAAA clade</taxon>
        <taxon>Hologalegina</taxon>
        <taxon>IRL clade</taxon>
        <taxon>Trifolieae</taxon>
        <taxon>Trifolium</taxon>
    </lineage>
</organism>
<sequence>SLGATRSRVLVKSGLCLSLARHADELGAARARARGGYKAQLAWALARARPKFF</sequence>
<name>A0A392V951_9FABA</name>
<feature type="non-terminal residue" evidence="1">
    <location>
        <position position="53"/>
    </location>
</feature>
<feature type="non-terminal residue" evidence="1">
    <location>
        <position position="1"/>
    </location>
</feature>